<gene>
    <name evidence="2" type="ORF">FEV09_17215</name>
</gene>
<dbReference type="EMBL" id="VBTY01000169">
    <property type="protein sequence ID" value="MDG3496286.1"/>
    <property type="molecule type" value="Genomic_DNA"/>
</dbReference>
<keyword evidence="3" id="KW-1185">Reference proteome</keyword>
<evidence type="ECO:0000256" key="1">
    <source>
        <dbReference type="SAM" id="Phobius"/>
    </source>
</evidence>
<comment type="caution">
    <text evidence="2">The sequence shown here is derived from an EMBL/GenBank/DDBJ whole genome shotgun (WGS) entry which is preliminary data.</text>
</comment>
<name>A0A9X4MEH8_9CYAN</name>
<protein>
    <submittedName>
        <fullName evidence="2">Uncharacterized protein</fullName>
    </submittedName>
</protein>
<evidence type="ECO:0000313" key="3">
    <source>
        <dbReference type="Proteomes" id="UP001152872"/>
    </source>
</evidence>
<dbReference type="Proteomes" id="UP001152872">
    <property type="component" value="Unassembled WGS sequence"/>
</dbReference>
<dbReference type="AlphaFoldDB" id="A0A9X4MEH8"/>
<keyword evidence="1" id="KW-1133">Transmembrane helix</keyword>
<accession>A0A9X4MEH8</accession>
<evidence type="ECO:0000313" key="2">
    <source>
        <dbReference type="EMBL" id="MDG3496286.1"/>
    </source>
</evidence>
<keyword evidence="1" id="KW-0812">Transmembrane</keyword>
<organism evidence="2 3">
    <name type="scientific">Pseudanabaena catenata USMAC16</name>
    <dbReference type="NCBI Taxonomy" id="1855837"/>
    <lineage>
        <taxon>Bacteria</taxon>
        <taxon>Bacillati</taxon>
        <taxon>Cyanobacteriota</taxon>
        <taxon>Cyanophyceae</taxon>
        <taxon>Pseudanabaenales</taxon>
        <taxon>Pseudanabaenaceae</taxon>
        <taxon>Pseudanabaena</taxon>
    </lineage>
</organism>
<reference evidence="2" key="1">
    <citation type="submission" date="2019-05" db="EMBL/GenBank/DDBJ databases">
        <title>Whole genome sequencing of Pseudanabaena catenata USMAC16.</title>
        <authorList>
            <person name="Khan Z."/>
            <person name="Omar W.M."/>
            <person name="Convey P."/>
            <person name="Merican F."/>
            <person name="Najimudin N."/>
        </authorList>
    </citation>
    <scope>NUCLEOTIDE SEQUENCE</scope>
    <source>
        <strain evidence="2">USMAC16</strain>
    </source>
</reference>
<proteinExistence type="predicted"/>
<sequence length="181" mass="21246">MKKHLKKFILISIFGIPFLMILLLYMLWFYAPLVSPLPPYQAIQLPRRGDETSLLINDFTELANMVVDSVFPIPFYFHLLRSHRQSSDEKARFISLQSLRYSGYRRDSFCSNEDFTKISKIHSSYQTKRNDCSAFPDGYIAVGYNYDRLPGNYYIEELYIKYDNGRLDLVISAKKFRPIPA</sequence>
<feature type="transmembrane region" description="Helical" evidence="1">
    <location>
        <begin position="7"/>
        <end position="31"/>
    </location>
</feature>
<dbReference type="RefSeq" id="WP_144052527.1">
    <property type="nucleotide sequence ID" value="NZ_VBTY01000169.1"/>
</dbReference>
<keyword evidence="1" id="KW-0472">Membrane</keyword>